<feature type="compositionally biased region" description="Basic and acidic residues" evidence="6">
    <location>
        <begin position="118"/>
        <end position="132"/>
    </location>
</feature>
<dbReference type="GO" id="GO:0005886">
    <property type="term" value="C:plasma membrane"/>
    <property type="evidence" value="ECO:0007669"/>
    <property type="project" value="UniProtKB-SubCell"/>
</dbReference>
<gene>
    <name evidence="8" type="primary">artM_2</name>
    <name evidence="8" type="ORF">NCTC11685_01327</name>
</gene>
<dbReference type="GO" id="GO:0016887">
    <property type="term" value="F:ATP hydrolysis activity"/>
    <property type="evidence" value="ECO:0007669"/>
    <property type="project" value="InterPro"/>
</dbReference>
<evidence type="ECO:0000256" key="1">
    <source>
        <dbReference type="ARBA" id="ARBA00004417"/>
    </source>
</evidence>
<dbReference type="PANTHER" id="PTHR43166:SF9">
    <property type="entry name" value="GLUTAMATE_ASPARTATE IMPORT ATP-BINDING PROTEIN GLTL"/>
    <property type="match status" value="1"/>
</dbReference>
<dbReference type="SUPFAM" id="SSF52540">
    <property type="entry name" value="P-loop containing nucleoside triphosphate hydrolases"/>
    <property type="match status" value="1"/>
</dbReference>
<dbReference type="GO" id="GO:0005524">
    <property type="term" value="F:ATP binding"/>
    <property type="evidence" value="ECO:0007669"/>
    <property type="project" value="InterPro"/>
</dbReference>
<dbReference type="PANTHER" id="PTHR43166">
    <property type="entry name" value="AMINO ACID IMPORT ATP-BINDING PROTEIN"/>
    <property type="match status" value="1"/>
</dbReference>
<dbReference type="Proteomes" id="UP000254863">
    <property type="component" value="Unassembled WGS sequence"/>
</dbReference>
<keyword evidence="3" id="KW-0813">Transport</keyword>
<dbReference type="Gene3D" id="3.40.50.300">
    <property type="entry name" value="P-loop containing nucleotide triphosphate hydrolases"/>
    <property type="match status" value="1"/>
</dbReference>
<evidence type="ECO:0000256" key="6">
    <source>
        <dbReference type="SAM" id="MobiDB-lite"/>
    </source>
</evidence>
<evidence type="ECO:0000313" key="9">
    <source>
        <dbReference type="Proteomes" id="UP000254863"/>
    </source>
</evidence>
<dbReference type="EMBL" id="UGMS01000001">
    <property type="protein sequence ID" value="STV74996.1"/>
    <property type="molecule type" value="Genomic_DNA"/>
</dbReference>
<feature type="region of interest" description="Disordered" evidence="6">
    <location>
        <begin position="118"/>
        <end position="143"/>
    </location>
</feature>
<sequence length="143" mass="15615">MSEKKVVMRIRALHKRFGAQSVLQGIDLDIYAGEKIAIIGGSGSGKSTLLRCLNFMEIPSAGTVELDGVTLGKIDSRGQRRYSEKQLSDVRQRVGMVFQQFNLFPHLTVLQNCQRSPDIGEKDASRRGDTHCPRAAGKSGAGP</sequence>
<evidence type="ECO:0000256" key="5">
    <source>
        <dbReference type="ARBA" id="ARBA00023136"/>
    </source>
</evidence>
<evidence type="ECO:0000256" key="4">
    <source>
        <dbReference type="ARBA" id="ARBA00022475"/>
    </source>
</evidence>
<reference evidence="8 9" key="1">
    <citation type="submission" date="2018-06" db="EMBL/GenBank/DDBJ databases">
        <authorList>
            <consortium name="Pathogen Informatics"/>
            <person name="Doyle S."/>
        </authorList>
    </citation>
    <scope>NUCLEOTIDE SEQUENCE [LARGE SCALE GENOMIC DNA]</scope>
    <source>
        <strain evidence="8 9">NCTC11685</strain>
    </source>
</reference>
<dbReference type="AlphaFoldDB" id="A0A7H4N250"/>
<name>A0A7H4N250_9ENTR</name>
<dbReference type="InterPro" id="IPR050086">
    <property type="entry name" value="MetN_ABC_transporter-like"/>
</dbReference>
<organism evidence="8 9">
    <name type="scientific">Klebsiella michiganensis</name>
    <dbReference type="NCBI Taxonomy" id="1134687"/>
    <lineage>
        <taxon>Bacteria</taxon>
        <taxon>Pseudomonadati</taxon>
        <taxon>Pseudomonadota</taxon>
        <taxon>Gammaproteobacteria</taxon>
        <taxon>Enterobacterales</taxon>
        <taxon>Enterobacteriaceae</taxon>
        <taxon>Klebsiella/Raoultella group</taxon>
        <taxon>Klebsiella</taxon>
    </lineage>
</organism>
<evidence type="ECO:0000259" key="7">
    <source>
        <dbReference type="Pfam" id="PF00005"/>
    </source>
</evidence>
<proteinExistence type="inferred from homology"/>
<dbReference type="InterPro" id="IPR003439">
    <property type="entry name" value="ABC_transporter-like_ATP-bd"/>
</dbReference>
<comment type="subcellular location">
    <subcellularLocation>
        <location evidence="1">Cell inner membrane</location>
        <topology evidence="1">Peripheral membrane protein</topology>
    </subcellularLocation>
</comment>
<comment type="similarity">
    <text evidence="2">Belongs to the ABC transporter superfamily.</text>
</comment>
<dbReference type="InterPro" id="IPR027417">
    <property type="entry name" value="P-loop_NTPase"/>
</dbReference>
<protein>
    <submittedName>
        <fullName evidence="8">Cystine ABC transporter</fullName>
    </submittedName>
</protein>
<evidence type="ECO:0000256" key="2">
    <source>
        <dbReference type="ARBA" id="ARBA00005417"/>
    </source>
</evidence>
<keyword evidence="5" id="KW-0472">Membrane</keyword>
<dbReference type="Pfam" id="PF00005">
    <property type="entry name" value="ABC_tran"/>
    <property type="match status" value="1"/>
</dbReference>
<evidence type="ECO:0000313" key="8">
    <source>
        <dbReference type="EMBL" id="STV74996.1"/>
    </source>
</evidence>
<comment type="caution">
    <text evidence="8">The sequence shown here is derived from an EMBL/GenBank/DDBJ whole genome shotgun (WGS) entry which is preliminary data.</text>
</comment>
<evidence type="ECO:0000256" key="3">
    <source>
        <dbReference type="ARBA" id="ARBA00022448"/>
    </source>
</evidence>
<keyword evidence="4" id="KW-1003">Cell membrane</keyword>
<feature type="domain" description="ABC transporter" evidence="7">
    <location>
        <begin position="23"/>
        <end position="122"/>
    </location>
</feature>
<accession>A0A7H4N250</accession>